<evidence type="ECO:0000256" key="1">
    <source>
        <dbReference type="SAM" id="MobiDB-lite"/>
    </source>
</evidence>
<sequence length="57" mass="6664">MPRLDGPANPQLVTSNEFGPRERRRCSSIPYIVDDAHERQKLVETMLWPARRVEETN</sequence>
<reference evidence="2 3" key="1">
    <citation type="submission" date="2018-11" db="EMBL/GenBank/DDBJ databases">
        <authorList>
            <consortium name="Pathogen Informatics"/>
        </authorList>
    </citation>
    <scope>NUCLEOTIDE SEQUENCE [LARGE SCALE GENOMIC DNA]</scope>
</reference>
<dbReference type="EMBL" id="UYYB01098037">
    <property type="protein sequence ID" value="VDM76932.1"/>
    <property type="molecule type" value="Genomic_DNA"/>
</dbReference>
<name>A0A3P7LCC4_STRVU</name>
<protein>
    <submittedName>
        <fullName evidence="2">Uncharacterized protein</fullName>
    </submittedName>
</protein>
<dbReference type="Proteomes" id="UP000270094">
    <property type="component" value="Unassembled WGS sequence"/>
</dbReference>
<gene>
    <name evidence="2" type="ORF">SVUK_LOCUS11930</name>
</gene>
<organism evidence="2 3">
    <name type="scientific">Strongylus vulgaris</name>
    <name type="common">Blood worm</name>
    <dbReference type="NCBI Taxonomy" id="40348"/>
    <lineage>
        <taxon>Eukaryota</taxon>
        <taxon>Metazoa</taxon>
        <taxon>Ecdysozoa</taxon>
        <taxon>Nematoda</taxon>
        <taxon>Chromadorea</taxon>
        <taxon>Rhabditida</taxon>
        <taxon>Rhabditina</taxon>
        <taxon>Rhabditomorpha</taxon>
        <taxon>Strongyloidea</taxon>
        <taxon>Strongylidae</taxon>
        <taxon>Strongylus</taxon>
    </lineage>
</organism>
<feature type="region of interest" description="Disordered" evidence="1">
    <location>
        <begin position="1"/>
        <end position="21"/>
    </location>
</feature>
<dbReference type="AlphaFoldDB" id="A0A3P7LCC4"/>
<evidence type="ECO:0000313" key="2">
    <source>
        <dbReference type="EMBL" id="VDM76932.1"/>
    </source>
</evidence>
<keyword evidence="3" id="KW-1185">Reference proteome</keyword>
<accession>A0A3P7LCC4</accession>
<evidence type="ECO:0000313" key="3">
    <source>
        <dbReference type="Proteomes" id="UP000270094"/>
    </source>
</evidence>
<proteinExistence type="predicted"/>